<proteinExistence type="predicted"/>
<reference evidence="1 2" key="1">
    <citation type="submission" date="2015-07" db="EMBL/GenBank/DDBJ databases">
        <title>Emmonsia species relationships and genome sequence.</title>
        <authorList>
            <consortium name="The Broad Institute Genomics Platform"/>
            <person name="Cuomo C.A."/>
            <person name="Munoz J.F."/>
            <person name="Imamovic A."/>
            <person name="Priest M.E."/>
            <person name="Young S."/>
            <person name="Clay O.K."/>
            <person name="McEwen J.G."/>
        </authorList>
    </citation>
    <scope>NUCLEOTIDE SEQUENCE [LARGE SCALE GENOMIC DNA]</scope>
    <source>
        <strain evidence="1 2">UAMH 9510</strain>
    </source>
</reference>
<dbReference type="AlphaFoldDB" id="A0A1J9NZT8"/>
<sequence>MLFHIQTFKLSDIRRSEDLYSLNILNELNQQKLS</sequence>
<protein>
    <submittedName>
        <fullName evidence="1">Uncharacterized protein</fullName>
    </submittedName>
</protein>
<organism evidence="1 2">
    <name type="scientific">Emergomyces pasteurianus Ep9510</name>
    <dbReference type="NCBI Taxonomy" id="1447872"/>
    <lineage>
        <taxon>Eukaryota</taxon>
        <taxon>Fungi</taxon>
        <taxon>Dikarya</taxon>
        <taxon>Ascomycota</taxon>
        <taxon>Pezizomycotina</taxon>
        <taxon>Eurotiomycetes</taxon>
        <taxon>Eurotiomycetidae</taxon>
        <taxon>Onygenales</taxon>
        <taxon>Ajellomycetaceae</taxon>
        <taxon>Emergomyces</taxon>
    </lineage>
</organism>
<dbReference type="VEuPathDB" id="FungiDB:AJ78_08767"/>
<comment type="caution">
    <text evidence="1">The sequence shown here is derived from an EMBL/GenBank/DDBJ whole genome shotgun (WGS) entry which is preliminary data.</text>
</comment>
<feature type="non-terminal residue" evidence="1">
    <location>
        <position position="34"/>
    </location>
</feature>
<gene>
    <name evidence="1" type="ORF">AJ78_08767</name>
</gene>
<accession>A0A1J9NZT8</accession>
<name>A0A1J9NZT8_9EURO</name>
<dbReference type="Proteomes" id="UP000182235">
    <property type="component" value="Unassembled WGS sequence"/>
</dbReference>
<evidence type="ECO:0000313" key="1">
    <source>
        <dbReference type="EMBL" id="OJD10073.1"/>
    </source>
</evidence>
<evidence type="ECO:0000313" key="2">
    <source>
        <dbReference type="Proteomes" id="UP000182235"/>
    </source>
</evidence>
<keyword evidence="2" id="KW-1185">Reference proteome</keyword>
<dbReference type="EMBL" id="LGRN01000954">
    <property type="protein sequence ID" value="OJD10073.1"/>
    <property type="molecule type" value="Genomic_DNA"/>
</dbReference>